<dbReference type="InterPro" id="IPR012340">
    <property type="entry name" value="NA-bd_OB-fold"/>
</dbReference>
<evidence type="ECO:0000256" key="13">
    <source>
        <dbReference type="ARBA" id="ARBA00023146"/>
    </source>
</evidence>
<dbReference type="GO" id="GO:0000049">
    <property type="term" value="F:tRNA binding"/>
    <property type="evidence" value="ECO:0007669"/>
    <property type="project" value="UniProtKB-UniRule"/>
</dbReference>
<evidence type="ECO:0000256" key="3">
    <source>
        <dbReference type="ARBA" id="ARBA00011209"/>
    </source>
</evidence>
<dbReference type="Pfam" id="PF03147">
    <property type="entry name" value="FDX-ACB"/>
    <property type="match status" value="1"/>
</dbReference>
<evidence type="ECO:0000259" key="18">
    <source>
        <dbReference type="PROSITE" id="PS51447"/>
    </source>
</evidence>
<keyword evidence="11 16" id="KW-0694">RNA-binding</keyword>
<dbReference type="SUPFAM" id="SSF55681">
    <property type="entry name" value="Class II aaRS and biotin synthetases"/>
    <property type="match status" value="1"/>
</dbReference>
<dbReference type="InterPro" id="IPR033714">
    <property type="entry name" value="tRNA_bind_bactPheRS"/>
</dbReference>
<dbReference type="SUPFAM" id="SSF46955">
    <property type="entry name" value="Putative DNA-binding domain"/>
    <property type="match status" value="1"/>
</dbReference>
<feature type="binding site" evidence="15">
    <location>
        <position position="463"/>
    </location>
    <ligand>
        <name>Mg(2+)</name>
        <dbReference type="ChEBI" id="CHEBI:18420"/>
        <note>shared with alpha subunit</note>
    </ligand>
</feature>
<keyword evidence="7 15" id="KW-0479">Metal-binding</keyword>
<comment type="cofactor">
    <cofactor evidence="15">
        <name>Mg(2+)</name>
        <dbReference type="ChEBI" id="CHEBI:18420"/>
    </cofactor>
    <text evidence="15">Binds 2 magnesium ions per tetramer.</text>
</comment>
<accession>I1YF38</accession>
<dbReference type="InterPro" id="IPR005121">
    <property type="entry name" value="Fdx_antiC-bd"/>
</dbReference>
<dbReference type="CDD" id="cd00769">
    <property type="entry name" value="PheRS_beta_core"/>
    <property type="match status" value="1"/>
</dbReference>
<comment type="subunit">
    <text evidence="3 15">Tetramer of two alpha and two beta subunits.</text>
</comment>
<dbReference type="PROSITE" id="PS50886">
    <property type="entry name" value="TRBD"/>
    <property type="match status" value="1"/>
</dbReference>
<evidence type="ECO:0000256" key="4">
    <source>
        <dbReference type="ARBA" id="ARBA00022490"/>
    </source>
</evidence>
<evidence type="ECO:0000256" key="6">
    <source>
        <dbReference type="ARBA" id="ARBA00022598"/>
    </source>
</evidence>
<dbReference type="InterPro" id="IPR045864">
    <property type="entry name" value="aa-tRNA-synth_II/BPL/LPL"/>
</dbReference>
<evidence type="ECO:0000256" key="5">
    <source>
        <dbReference type="ARBA" id="ARBA00022555"/>
    </source>
</evidence>
<evidence type="ECO:0000256" key="11">
    <source>
        <dbReference type="ARBA" id="ARBA00022884"/>
    </source>
</evidence>
<dbReference type="HAMAP" id="MF_00283">
    <property type="entry name" value="Phe_tRNA_synth_beta1"/>
    <property type="match status" value="1"/>
</dbReference>
<comment type="catalytic activity">
    <reaction evidence="14 15">
        <text>tRNA(Phe) + L-phenylalanine + ATP = L-phenylalanyl-tRNA(Phe) + AMP + diphosphate + H(+)</text>
        <dbReference type="Rhea" id="RHEA:19413"/>
        <dbReference type="Rhea" id="RHEA-COMP:9668"/>
        <dbReference type="Rhea" id="RHEA-COMP:9699"/>
        <dbReference type="ChEBI" id="CHEBI:15378"/>
        <dbReference type="ChEBI" id="CHEBI:30616"/>
        <dbReference type="ChEBI" id="CHEBI:33019"/>
        <dbReference type="ChEBI" id="CHEBI:58095"/>
        <dbReference type="ChEBI" id="CHEBI:78442"/>
        <dbReference type="ChEBI" id="CHEBI:78531"/>
        <dbReference type="ChEBI" id="CHEBI:456215"/>
        <dbReference type="EC" id="6.1.1.20"/>
    </reaction>
</comment>
<feature type="domain" description="B5" evidence="19">
    <location>
        <begin position="401"/>
        <end position="476"/>
    </location>
</feature>
<dbReference type="SUPFAM" id="SSF56037">
    <property type="entry name" value="PheT/TilS domain"/>
    <property type="match status" value="1"/>
</dbReference>
<evidence type="ECO:0000256" key="7">
    <source>
        <dbReference type="ARBA" id="ARBA00022723"/>
    </source>
</evidence>
<proteinExistence type="inferred from homology"/>
<keyword evidence="13 15" id="KW-0030">Aminoacyl-tRNA synthetase</keyword>
<keyword evidence="5 16" id="KW-0820">tRNA-binding</keyword>
<evidence type="ECO:0000256" key="2">
    <source>
        <dbReference type="ARBA" id="ARBA00008653"/>
    </source>
</evidence>
<dbReference type="FunFam" id="3.30.930.10:FF:000022">
    <property type="entry name" value="Phenylalanine--tRNA ligase beta subunit"/>
    <property type="match status" value="1"/>
</dbReference>
<feature type="domain" description="FDX-ACB" evidence="18">
    <location>
        <begin position="697"/>
        <end position="790"/>
    </location>
</feature>
<dbReference type="FunFam" id="2.40.50.140:FF:000045">
    <property type="entry name" value="Phenylalanine--tRNA ligase beta subunit"/>
    <property type="match status" value="1"/>
</dbReference>
<dbReference type="GO" id="GO:0006432">
    <property type="term" value="P:phenylalanyl-tRNA aminoacylation"/>
    <property type="evidence" value="ECO:0007669"/>
    <property type="project" value="UniProtKB-UniRule"/>
</dbReference>
<dbReference type="EMBL" id="CP003380">
    <property type="protein sequence ID" value="AFJ01531.1"/>
    <property type="molecule type" value="Genomic_DNA"/>
</dbReference>
<comment type="subcellular location">
    <subcellularLocation>
        <location evidence="1 15">Cytoplasm</location>
    </subcellularLocation>
</comment>
<evidence type="ECO:0000256" key="12">
    <source>
        <dbReference type="ARBA" id="ARBA00022917"/>
    </source>
</evidence>
<dbReference type="Gene3D" id="2.40.50.140">
    <property type="entry name" value="Nucleic acid-binding proteins"/>
    <property type="match status" value="1"/>
</dbReference>
<dbReference type="SMART" id="SM00873">
    <property type="entry name" value="B3_4"/>
    <property type="match status" value="1"/>
</dbReference>
<dbReference type="InterPro" id="IPR004532">
    <property type="entry name" value="Phe-tRNA-ligase_IIc_bsu_bact"/>
</dbReference>
<feature type="binding site" evidence="15">
    <location>
        <position position="460"/>
    </location>
    <ligand>
        <name>Mg(2+)</name>
        <dbReference type="ChEBI" id="CHEBI:18420"/>
        <note>shared with alpha subunit</note>
    </ligand>
</feature>
<dbReference type="InterPro" id="IPR036690">
    <property type="entry name" value="Fdx_antiC-bd_sf"/>
</dbReference>
<organism evidence="20 21">
    <name type="scientific">Methylophaga frappieri (strain ATCC BAA-2434 / DSM 25690 / JAM7)</name>
    <dbReference type="NCBI Taxonomy" id="754477"/>
    <lineage>
        <taxon>Bacteria</taxon>
        <taxon>Pseudomonadati</taxon>
        <taxon>Pseudomonadota</taxon>
        <taxon>Gammaproteobacteria</taxon>
        <taxon>Thiotrichales</taxon>
        <taxon>Piscirickettsiaceae</taxon>
        <taxon>Methylophaga</taxon>
    </lineage>
</organism>
<dbReference type="Gene3D" id="3.30.56.10">
    <property type="match status" value="2"/>
</dbReference>
<dbReference type="NCBIfam" id="NF045760">
    <property type="entry name" value="YtpR"/>
    <property type="match status" value="1"/>
</dbReference>
<evidence type="ECO:0000259" key="17">
    <source>
        <dbReference type="PROSITE" id="PS50886"/>
    </source>
</evidence>
<evidence type="ECO:0000256" key="1">
    <source>
        <dbReference type="ARBA" id="ARBA00004496"/>
    </source>
</evidence>
<protein>
    <recommendedName>
        <fullName evidence="15">Phenylalanine--tRNA ligase beta subunit</fullName>
        <ecNumber evidence="15">6.1.1.20</ecNumber>
    </recommendedName>
    <alternativeName>
        <fullName evidence="15">Phenylalanyl-tRNA synthetase beta subunit</fullName>
        <shortName evidence="15">PheRS</shortName>
    </alternativeName>
</protein>
<dbReference type="Pfam" id="PF17759">
    <property type="entry name" value="tRNA_synthFbeta"/>
    <property type="match status" value="1"/>
</dbReference>
<feature type="domain" description="TRNA-binding" evidence="17">
    <location>
        <begin position="39"/>
        <end position="148"/>
    </location>
</feature>
<evidence type="ECO:0000256" key="15">
    <source>
        <dbReference type="HAMAP-Rule" id="MF_00283"/>
    </source>
</evidence>
<evidence type="ECO:0000256" key="10">
    <source>
        <dbReference type="ARBA" id="ARBA00022842"/>
    </source>
</evidence>
<sequence>MKLSEKWLRQWVNPDCSTEALVAGLTNAGLEVDAVTPVAADFQGVLIGEVVSVNPHPNADKLRLCQVNVATETLLDIVCGASNVKTGLKVPVAVIGAVLPGDFKIKQAKLRGEPSFGMLCSAKELGLAESSDGLMALPQDAPIGRDIREYLDLDDVTIEVDLTPNRSDCLGVAGIAREVGVITKTNLTPPDYSSVSVSSDRGISIDVQASSACPRYLGRVITEINAAAESPLWLQEKLRRSGLRSLGPVVDVTNFVMLELGQPMHAFDTAKLNGGIQVRMAKNSESLKLLDGQTVSLNDNTLVIADTSKVLALAGIMGGEESSVTSETTEIFLESAFFSPSALAGQARQFGLHTDSSHRFERGVDPVLAEQAMERATALIIDIAGGQAGAITHISSEKDLPKPASIILRAERIKRVLGIELAQADVTEKLQRLGLSVQQISQGWQVDVPSFRFDLTIEVDLIEELGRLYGYDKLPLSRPQIHVLRSNISEQKVSVERLQQTLVNRGYFEAITYSFVDPELHRLFQHNNTPPVALANPISADLSVMRQSLWPGLVQALQYNLNRQQDRVRLFEVGRVFKGDLTNMTQTLTIGGLAYGPQYAEQWAGKSRSIDFYDVKADVEALLAAAGGQIEFHGGQHAALHPGQCAEIVKNGQQIGWLGALHPQLNEALDIDDKVYVFELNLPQTLQAQVPDFESISRYPAIRRDLAVLVDTNVTAGEIDRCLSSVDSDILKSFQLFDVYTGEGIEQSKKSIAIAFRLQHVDRTLTDAEVEAVMDKVAKQLQSATGAVIRA</sequence>
<dbReference type="InterPro" id="IPR009061">
    <property type="entry name" value="DNA-bd_dom_put_sf"/>
</dbReference>
<dbReference type="InterPro" id="IPR020825">
    <property type="entry name" value="Phe-tRNA_synthase-like_B3/B4"/>
</dbReference>
<keyword evidence="10 15" id="KW-0460">Magnesium</keyword>
<evidence type="ECO:0000313" key="20">
    <source>
        <dbReference type="EMBL" id="AFJ01531.1"/>
    </source>
</evidence>
<dbReference type="EC" id="6.1.1.20" evidence="15"/>
<dbReference type="InterPro" id="IPR005147">
    <property type="entry name" value="tRNA_synthase_B5-dom"/>
</dbReference>
<evidence type="ECO:0000256" key="8">
    <source>
        <dbReference type="ARBA" id="ARBA00022741"/>
    </source>
</evidence>
<dbReference type="PANTHER" id="PTHR10947">
    <property type="entry name" value="PHENYLALANYL-TRNA SYNTHETASE BETA CHAIN AND LEUCINE-RICH REPEAT-CONTAINING PROTEIN 47"/>
    <property type="match status" value="1"/>
</dbReference>
<dbReference type="GO" id="GO:0005524">
    <property type="term" value="F:ATP binding"/>
    <property type="evidence" value="ECO:0007669"/>
    <property type="project" value="UniProtKB-UniRule"/>
</dbReference>
<dbReference type="SMART" id="SM00874">
    <property type="entry name" value="B5"/>
    <property type="match status" value="1"/>
</dbReference>
<dbReference type="InterPro" id="IPR002547">
    <property type="entry name" value="tRNA-bd_dom"/>
</dbReference>
<keyword evidence="8 15" id="KW-0547">Nucleotide-binding</keyword>
<dbReference type="Gene3D" id="3.50.40.10">
    <property type="entry name" value="Phenylalanyl-trna Synthetase, Chain B, domain 3"/>
    <property type="match status" value="1"/>
</dbReference>
<dbReference type="InterPro" id="IPR045060">
    <property type="entry name" value="Phe-tRNA-ligase_IIc_bsu"/>
</dbReference>
<feature type="binding site" evidence="15">
    <location>
        <position position="464"/>
    </location>
    <ligand>
        <name>Mg(2+)</name>
        <dbReference type="ChEBI" id="CHEBI:18420"/>
        <note>shared with alpha subunit</note>
    </ligand>
</feature>
<dbReference type="NCBIfam" id="TIGR00472">
    <property type="entry name" value="pheT_bact"/>
    <property type="match status" value="1"/>
</dbReference>
<name>I1YF38_METFJ</name>
<dbReference type="RefSeq" id="WP_014702981.1">
    <property type="nucleotide sequence ID" value="NC_017856.1"/>
</dbReference>
<dbReference type="Gene3D" id="3.30.930.10">
    <property type="entry name" value="Bira Bifunctional Protein, Domain 2"/>
    <property type="match status" value="1"/>
</dbReference>
<dbReference type="FunFam" id="3.30.56.10:FF:000002">
    <property type="entry name" value="Phenylalanine--tRNA ligase beta subunit"/>
    <property type="match status" value="1"/>
</dbReference>
<dbReference type="SMART" id="SM00896">
    <property type="entry name" value="FDX-ACB"/>
    <property type="match status" value="1"/>
</dbReference>
<keyword evidence="21" id="KW-1185">Reference proteome</keyword>
<dbReference type="SUPFAM" id="SSF54991">
    <property type="entry name" value="Anticodon-binding domain of PheRS"/>
    <property type="match status" value="1"/>
</dbReference>
<dbReference type="eggNOG" id="COG0072">
    <property type="taxonomic scope" value="Bacteria"/>
</dbReference>
<dbReference type="InterPro" id="IPR005146">
    <property type="entry name" value="B3/B4_tRNA-bd"/>
</dbReference>
<comment type="similarity">
    <text evidence="2 15">Belongs to the phenylalanyl-tRNA synthetase beta subunit family. Type 1 subfamily.</text>
</comment>
<dbReference type="STRING" id="754477.Q7C_354"/>
<evidence type="ECO:0000313" key="21">
    <source>
        <dbReference type="Proteomes" id="UP000009145"/>
    </source>
</evidence>
<dbReference type="OrthoDB" id="9805455at2"/>
<dbReference type="Gene3D" id="3.30.70.380">
    <property type="entry name" value="Ferrodoxin-fold anticodon-binding domain"/>
    <property type="match status" value="1"/>
</dbReference>
<dbReference type="FunFam" id="3.50.40.10:FF:000001">
    <property type="entry name" value="Phenylalanine--tRNA ligase beta subunit"/>
    <property type="match status" value="1"/>
</dbReference>
<dbReference type="Pfam" id="PF01588">
    <property type="entry name" value="tRNA_bind"/>
    <property type="match status" value="1"/>
</dbReference>
<dbReference type="InterPro" id="IPR041616">
    <property type="entry name" value="PheRS_beta_core"/>
</dbReference>
<dbReference type="PATRIC" id="fig|754477.3.peg.351"/>
<dbReference type="AlphaFoldDB" id="I1YF38"/>
<keyword evidence="12 15" id="KW-0648">Protein biosynthesis</keyword>
<dbReference type="FunFam" id="3.30.70.380:FF:000001">
    <property type="entry name" value="Phenylalanine--tRNA ligase beta subunit"/>
    <property type="match status" value="1"/>
</dbReference>
<evidence type="ECO:0000256" key="14">
    <source>
        <dbReference type="ARBA" id="ARBA00049255"/>
    </source>
</evidence>
<keyword evidence="9 15" id="KW-0067">ATP-binding</keyword>
<dbReference type="KEGG" id="mec:Q7C_354"/>
<dbReference type="Pfam" id="PF03483">
    <property type="entry name" value="B3_4"/>
    <property type="match status" value="1"/>
</dbReference>
<dbReference type="GO" id="GO:0000287">
    <property type="term" value="F:magnesium ion binding"/>
    <property type="evidence" value="ECO:0007669"/>
    <property type="project" value="UniProtKB-UniRule"/>
</dbReference>
<dbReference type="HOGENOM" id="CLU_016891_0_0_6"/>
<evidence type="ECO:0000256" key="16">
    <source>
        <dbReference type="PROSITE-ProRule" id="PRU00209"/>
    </source>
</evidence>
<dbReference type="PROSITE" id="PS51447">
    <property type="entry name" value="FDX_ACB"/>
    <property type="match status" value="1"/>
</dbReference>
<evidence type="ECO:0000256" key="9">
    <source>
        <dbReference type="ARBA" id="ARBA00022840"/>
    </source>
</evidence>
<keyword evidence="6 15" id="KW-0436">Ligase</keyword>
<dbReference type="PANTHER" id="PTHR10947:SF0">
    <property type="entry name" value="PHENYLALANINE--TRNA LIGASE BETA SUBUNIT"/>
    <property type="match status" value="1"/>
</dbReference>
<gene>
    <name evidence="15" type="primary">pheT</name>
    <name evidence="20" type="ordered locus">Q7C_354</name>
</gene>
<dbReference type="CDD" id="cd02796">
    <property type="entry name" value="tRNA_bind_bactPheRS"/>
    <property type="match status" value="1"/>
</dbReference>
<dbReference type="GO" id="GO:0004826">
    <property type="term" value="F:phenylalanine-tRNA ligase activity"/>
    <property type="evidence" value="ECO:0007669"/>
    <property type="project" value="UniProtKB-UniRule"/>
</dbReference>
<reference evidence="20 21" key="1">
    <citation type="journal article" date="2012" name="J. Bacteriol.">
        <title>Complete genome sequences of Methylophaga sp. strain JAM1 and Methylophaga sp. strain JAM7.</title>
        <authorList>
            <person name="Villeneuve C."/>
            <person name="Martineau C."/>
            <person name="Mauffrey F."/>
            <person name="Villemur R."/>
        </authorList>
    </citation>
    <scope>NUCLEOTIDE SEQUENCE [LARGE SCALE GENOMIC DNA]</scope>
    <source>
        <strain evidence="20 21">JAM7</strain>
    </source>
</reference>
<dbReference type="Pfam" id="PF03484">
    <property type="entry name" value="B5"/>
    <property type="match status" value="1"/>
</dbReference>
<feature type="binding site" evidence="15">
    <location>
        <position position="454"/>
    </location>
    <ligand>
        <name>Mg(2+)</name>
        <dbReference type="ChEBI" id="CHEBI:18420"/>
        <note>shared with alpha subunit</note>
    </ligand>
</feature>
<keyword evidence="4 15" id="KW-0963">Cytoplasm</keyword>
<dbReference type="Proteomes" id="UP000009145">
    <property type="component" value="Chromosome"/>
</dbReference>
<dbReference type="GO" id="GO:0009328">
    <property type="term" value="C:phenylalanine-tRNA ligase complex"/>
    <property type="evidence" value="ECO:0007669"/>
    <property type="project" value="TreeGrafter"/>
</dbReference>
<evidence type="ECO:0000259" key="19">
    <source>
        <dbReference type="PROSITE" id="PS51483"/>
    </source>
</evidence>
<dbReference type="SUPFAM" id="SSF50249">
    <property type="entry name" value="Nucleic acid-binding proteins"/>
    <property type="match status" value="1"/>
</dbReference>
<dbReference type="PROSITE" id="PS51483">
    <property type="entry name" value="B5"/>
    <property type="match status" value="1"/>
</dbReference>